<protein>
    <recommendedName>
        <fullName evidence="2">histidine kinase</fullName>
        <ecNumber evidence="2">2.7.13.3</ecNumber>
    </recommendedName>
</protein>
<evidence type="ECO:0000256" key="6">
    <source>
        <dbReference type="PROSITE-ProRule" id="PRU00169"/>
    </source>
</evidence>
<dbReference type="InterPro" id="IPR001610">
    <property type="entry name" value="PAC"/>
</dbReference>
<dbReference type="InterPro" id="IPR004358">
    <property type="entry name" value="Sig_transdc_His_kin-like_C"/>
</dbReference>
<keyword evidence="5" id="KW-0418">Kinase</keyword>
<dbReference type="InterPro" id="IPR052162">
    <property type="entry name" value="Sensor_kinase/Photoreceptor"/>
</dbReference>
<accession>A0A7D4C6I5</accession>
<dbReference type="SMART" id="SM00086">
    <property type="entry name" value="PAC"/>
    <property type="match status" value="4"/>
</dbReference>
<dbReference type="PRINTS" id="PR00344">
    <property type="entry name" value="BCTRLSENSOR"/>
</dbReference>
<evidence type="ECO:0000256" key="2">
    <source>
        <dbReference type="ARBA" id="ARBA00012438"/>
    </source>
</evidence>
<evidence type="ECO:0000313" key="12">
    <source>
        <dbReference type="EMBL" id="QKG72425.1"/>
    </source>
</evidence>
<reference evidence="12 13" key="1">
    <citation type="submission" date="2020-05" db="EMBL/GenBank/DDBJ databases">
        <title>Erythrobacter mangrovi sp. nov., isolated from rhizosphere soil of mangrove plant (Kandelia candel).</title>
        <authorList>
            <person name="Ye Y.H."/>
        </authorList>
    </citation>
    <scope>NUCLEOTIDE SEQUENCE [LARGE SCALE GENOMIC DNA]</scope>
    <source>
        <strain evidence="12 13">EB310</strain>
    </source>
</reference>
<dbReference type="Gene3D" id="1.10.287.130">
    <property type="match status" value="1"/>
</dbReference>
<feature type="domain" description="Histidine kinase" evidence="8">
    <location>
        <begin position="532"/>
        <end position="754"/>
    </location>
</feature>
<dbReference type="Pfam" id="PF00072">
    <property type="entry name" value="Response_reg"/>
    <property type="match status" value="1"/>
</dbReference>
<keyword evidence="4" id="KW-0808">Transferase</keyword>
<gene>
    <name evidence="12" type="ORF">HQR01_14200</name>
</gene>
<dbReference type="KEGG" id="emv:HQR01_14200"/>
<dbReference type="Pfam" id="PF00512">
    <property type="entry name" value="HisKA"/>
    <property type="match status" value="1"/>
</dbReference>
<keyword evidence="7" id="KW-0175">Coiled coil</keyword>
<name>A0A7D4C6I5_9SPHN</name>
<dbReference type="SUPFAM" id="SSF52172">
    <property type="entry name" value="CheY-like"/>
    <property type="match status" value="1"/>
</dbReference>
<dbReference type="InterPro" id="IPR013655">
    <property type="entry name" value="PAS_fold_3"/>
</dbReference>
<dbReference type="Gene3D" id="3.30.565.10">
    <property type="entry name" value="Histidine kinase-like ATPase, C-terminal domain"/>
    <property type="match status" value="1"/>
</dbReference>
<comment type="catalytic activity">
    <reaction evidence="1">
        <text>ATP + protein L-histidine = ADP + protein N-phospho-L-histidine.</text>
        <dbReference type="EC" id="2.7.13.3"/>
    </reaction>
</comment>
<evidence type="ECO:0000313" key="13">
    <source>
        <dbReference type="Proteomes" id="UP000504693"/>
    </source>
</evidence>
<sequence>MPMRNALLEAVLATISQGIVVTDEHSRIQFCNDAFCTITGYSREELIGQPCRILQGPETLEETRAAINKALEERREFSGEILNYRKNGETFWNDMVITPFENAGRGLKWFLGVVRDVTERKATEERLNYLRAEFQLIFDEVQAGLVLHDTSTTIIRANPRAKELLGLDRDAEGMDASNPYWDFVDSKGEKVPQERFPAMTVLKTGQPIKNLTLGHRDETGKVRRWLLCNASPVFHKDGEMDGVLTNFVDITHIREAEEEAKQSRDRLELATSAGKIAIIDWDLETETAWTNDQFAHLFGVSLTEDLDRDRMIRVLSKTWEGENLVARVLALLEGKETTFKQTFTYRRPCGEYAVARAHATVFRDQNGKAIRLAAALYDVSDVIDADTKLRESEERFRTVANLSNDVVWEWDILENYVWRSDGWEKLLELDEKDPPGLTSWEMRLHPEDKERAKAHLLEVLASDKSEWSTGYRMLTSSGAVRIIEERAVLIRDVTGKPARAFGSISDVTERTEVEARLRRAESLETTGRLTGGIAHDFNNMLMVILGNAEILRELELDADAQEMVELITMAAESGARLTKQLLTFSRQQTFSARAIDVGNSLQEIGKLIRRTIPANIEVHIEPSENLWWAYADQTQLENAILNAAVNARDAMEDGGTLRIAARNTFISASSKSHPHDLQDGAYVELVLEDDGHGMTPAEVGRAFEPFFTTKPVGVGTGLGLSMIYGFAKQTGGTATIESRLGEGTTIHIFLPKAENTPTESVDDDQADVPKKESLSLLLVEDDVNVSRHLVRQIRRWGLEVEAAADGASAMQKLQDKKDFDILLTDIVMPGQLSGLDLAESARASHPDMKIIFMSGYAGDSVKHKALERSENFLQKPFSNARLKEVLLEGVVGKANSE</sequence>
<evidence type="ECO:0000259" key="10">
    <source>
        <dbReference type="PROSITE" id="PS50112"/>
    </source>
</evidence>
<dbReference type="InterPro" id="IPR000014">
    <property type="entry name" value="PAS"/>
</dbReference>
<dbReference type="PROSITE" id="PS50110">
    <property type="entry name" value="RESPONSE_REGULATORY"/>
    <property type="match status" value="1"/>
</dbReference>
<dbReference type="InterPro" id="IPR035965">
    <property type="entry name" value="PAS-like_dom_sf"/>
</dbReference>
<dbReference type="AlphaFoldDB" id="A0A7D4C6I5"/>
<dbReference type="SUPFAM" id="SSF47384">
    <property type="entry name" value="Homodimeric domain of signal transducing histidine kinase"/>
    <property type="match status" value="1"/>
</dbReference>
<feature type="domain" description="PAC" evidence="11">
    <location>
        <begin position="467"/>
        <end position="519"/>
    </location>
</feature>
<dbReference type="RefSeq" id="WP_173215675.1">
    <property type="nucleotide sequence ID" value="NZ_CP053921.1"/>
</dbReference>
<feature type="coiled-coil region" evidence="7">
    <location>
        <begin position="60"/>
        <end position="87"/>
    </location>
</feature>
<evidence type="ECO:0000256" key="7">
    <source>
        <dbReference type="SAM" id="Coils"/>
    </source>
</evidence>
<evidence type="ECO:0000256" key="1">
    <source>
        <dbReference type="ARBA" id="ARBA00000085"/>
    </source>
</evidence>
<dbReference type="CDD" id="cd00082">
    <property type="entry name" value="HisKA"/>
    <property type="match status" value="1"/>
</dbReference>
<feature type="domain" description="PAC" evidence="11">
    <location>
        <begin position="209"/>
        <end position="262"/>
    </location>
</feature>
<dbReference type="Gene3D" id="3.40.50.2300">
    <property type="match status" value="1"/>
</dbReference>
<dbReference type="InterPro" id="IPR000700">
    <property type="entry name" value="PAS-assoc_C"/>
</dbReference>
<dbReference type="SMART" id="SM00388">
    <property type="entry name" value="HisKA"/>
    <property type="match status" value="1"/>
</dbReference>
<dbReference type="NCBIfam" id="TIGR00229">
    <property type="entry name" value="sensory_box"/>
    <property type="match status" value="3"/>
</dbReference>
<dbReference type="Pfam" id="PF08447">
    <property type="entry name" value="PAS_3"/>
    <property type="match status" value="1"/>
</dbReference>
<dbReference type="Pfam" id="PF02518">
    <property type="entry name" value="HATPase_c"/>
    <property type="match status" value="1"/>
</dbReference>
<feature type="domain" description="PAC" evidence="11">
    <location>
        <begin position="75"/>
        <end position="129"/>
    </location>
</feature>
<dbReference type="InterPro" id="IPR001789">
    <property type="entry name" value="Sig_transdc_resp-reg_receiver"/>
</dbReference>
<dbReference type="SUPFAM" id="SSF55785">
    <property type="entry name" value="PYP-like sensor domain (PAS domain)"/>
    <property type="match status" value="4"/>
</dbReference>
<dbReference type="PANTHER" id="PTHR43304">
    <property type="entry name" value="PHYTOCHROME-LIKE PROTEIN CPH1"/>
    <property type="match status" value="1"/>
</dbReference>
<dbReference type="SMART" id="SM00448">
    <property type="entry name" value="REC"/>
    <property type="match status" value="1"/>
</dbReference>
<dbReference type="Pfam" id="PF08448">
    <property type="entry name" value="PAS_4"/>
    <property type="match status" value="1"/>
</dbReference>
<feature type="domain" description="Response regulatory" evidence="9">
    <location>
        <begin position="775"/>
        <end position="890"/>
    </location>
</feature>
<dbReference type="PROSITE" id="PS50112">
    <property type="entry name" value="PAS"/>
    <property type="match status" value="1"/>
</dbReference>
<dbReference type="SUPFAM" id="SSF55874">
    <property type="entry name" value="ATPase domain of HSP90 chaperone/DNA topoisomerase II/histidine kinase"/>
    <property type="match status" value="1"/>
</dbReference>
<evidence type="ECO:0000256" key="5">
    <source>
        <dbReference type="ARBA" id="ARBA00022777"/>
    </source>
</evidence>
<dbReference type="GO" id="GO:0000155">
    <property type="term" value="F:phosphorelay sensor kinase activity"/>
    <property type="evidence" value="ECO:0007669"/>
    <property type="project" value="InterPro"/>
</dbReference>
<dbReference type="SMART" id="SM00091">
    <property type="entry name" value="PAS"/>
    <property type="match status" value="4"/>
</dbReference>
<proteinExistence type="predicted"/>
<dbReference type="PROSITE" id="PS50109">
    <property type="entry name" value="HIS_KIN"/>
    <property type="match status" value="1"/>
</dbReference>
<dbReference type="InterPro" id="IPR005467">
    <property type="entry name" value="His_kinase_dom"/>
</dbReference>
<keyword evidence="13" id="KW-1185">Reference proteome</keyword>
<dbReference type="InterPro" id="IPR003594">
    <property type="entry name" value="HATPase_dom"/>
</dbReference>
<dbReference type="InterPro" id="IPR036097">
    <property type="entry name" value="HisK_dim/P_sf"/>
</dbReference>
<evidence type="ECO:0000259" key="8">
    <source>
        <dbReference type="PROSITE" id="PS50109"/>
    </source>
</evidence>
<evidence type="ECO:0000256" key="3">
    <source>
        <dbReference type="ARBA" id="ARBA00022553"/>
    </source>
</evidence>
<dbReference type="EC" id="2.7.13.3" evidence="2"/>
<dbReference type="Pfam" id="PF13426">
    <property type="entry name" value="PAS_9"/>
    <property type="match status" value="1"/>
</dbReference>
<dbReference type="PROSITE" id="PS50113">
    <property type="entry name" value="PAC"/>
    <property type="match status" value="3"/>
</dbReference>
<keyword evidence="3 6" id="KW-0597">Phosphoprotein</keyword>
<dbReference type="InterPro" id="IPR036890">
    <property type="entry name" value="HATPase_C_sf"/>
</dbReference>
<dbReference type="Gene3D" id="3.30.450.20">
    <property type="entry name" value="PAS domain"/>
    <property type="match status" value="4"/>
</dbReference>
<dbReference type="CDD" id="cd00130">
    <property type="entry name" value="PAS"/>
    <property type="match status" value="2"/>
</dbReference>
<evidence type="ECO:0000259" key="9">
    <source>
        <dbReference type="PROSITE" id="PS50110"/>
    </source>
</evidence>
<evidence type="ECO:0000256" key="4">
    <source>
        <dbReference type="ARBA" id="ARBA00022679"/>
    </source>
</evidence>
<dbReference type="InterPro" id="IPR013656">
    <property type="entry name" value="PAS_4"/>
</dbReference>
<evidence type="ECO:0000259" key="11">
    <source>
        <dbReference type="PROSITE" id="PS50113"/>
    </source>
</evidence>
<dbReference type="PANTHER" id="PTHR43304:SF1">
    <property type="entry name" value="PAC DOMAIN-CONTAINING PROTEIN"/>
    <property type="match status" value="1"/>
</dbReference>
<feature type="domain" description="PAS" evidence="10">
    <location>
        <begin position="4"/>
        <end position="74"/>
    </location>
</feature>
<dbReference type="InterPro" id="IPR011006">
    <property type="entry name" value="CheY-like_superfamily"/>
</dbReference>
<dbReference type="EMBL" id="CP053921">
    <property type="protein sequence ID" value="QKG72425.1"/>
    <property type="molecule type" value="Genomic_DNA"/>
</dbReference>
<dbReference type="SMART" id="SM00387">
    <property type="entry name" value="HATPase_c"/>
    <property type="match status" value="1"/>
</dbReference>
<dbReference type="Proteomes" id="UP000504693">
    <property type="component" value="Chromosome"/>
</dbReference>
<organism evidence="12 13">
    <name type="scientific">Erythrobacter mangrovi</name>
    <dbReference type="NCBI Taxonomy" id="2739433"/>
    <lineage>
        <taxon>Bacteria</taxon>
        <taxon>Pseudomonadati</taxon>
        <taxon>Pseudomonadota</taxon>
        <taxon>Alphaproteobacteria</taxon>
        <taxon>Sphingomonadales</taxon>
        <taxon>Erythrobacteraceae</taxon>
        <taxon>Erythrobacter/Porphyrobacter group</taxon>
        <taxon>Erythrobacter</taxon>
    </lineage>
</organism>
<dbReference type="InterPro" id="IPR003661">
    <property type="entry name" value="HisK_dim/P_dom"/>
</dbReference>
<feature type="modified residue" description="4-aspartylphosphate" evidence="6">
    <location>
        <position position="825"/>
    </location>
</feature>